<keyword evidence="3" id="KW-1185">Reference proteome</keyword>
<organism evidence="2 3">
    <name type="scientific">Armillaria gallica</name>
    <name type="common">Bulbous honey fungus</name>
    <name type="synonym">Armillaria bulbosa</name>
    <dbReference type="NCBI Taxonomy" id="47427"/>
    <lineage>
        <taxon>Eukaryota</taxon>
        <taxon>Fungi</taxon>
        <taxon>Dikarya</taxon>
        <taxon>Basidiomycota</taxon>
        <taxon>Agaricomycotina</taxon>
        <taxon>Agaricomycetes</taxon>
        <taxon>Agaricomycetidae</taxon>
        <taxon>Agaricales</taxon>
        <taxon>Marasmiineae</taxon>
        <taxon>Physalacriaceae</taxon>
        <taxon>Armillaria</taxon>
    </lineage>
</organism>
<reference evidence="3" key="1">
    <citation type="journal article" date="2017" name="Nat. Ecol. Evol.">
        <title>Genome expansion and lineage-specific genetic innovations in the forest pathogenic fungi Armillaria.</title>
        <authorList>
            <person name="Sipos G."/>
            <person name="Prasanna A.N."/>
            <person name="Walter M.C."/>
            <person name="O'Connor E."/>
            <person name="Balint B."/>
            <person name="Krizsan K."/>
            <person name="Kiss B."/>
            <person name="Hess J."/>
            <person name="Varga T."/>
            <person name="Slot J."/>
            <person name="Riley R."/>
            <person name="Boka B."/>
            <person name="Rigling D."/>
            <person name="Barry K."/>
            <person name="Lee J."/>
            <person name="Mihaltcheva S."/>
            <person name="LaButti K."/>
            <person name="Lipzen A."/>
            <person name="Waldron R."/>
            <person name="Moloney N.M."/>
            <person name="Sperisen C."/>
            <person name="Kredics L."/>
            <person name="Vagvoelgyi C."/>
            <person name="Patrignani A."/>
            <person name="Fitzpatrick D."/>
            <person name="Nagy I."/>
            <person name="Doyle S."/>
            <person name="Anderson J.B."/>
            <person name="Grigoriev I.V."/>
            <person name="Gueldener U."/>
            <person name="Muensterkoetter M."/>
            <person name="Nagy L.G."/>
        </authorList>
    </citation>
    <scope>NUCLEOTIDE SEQUENCE [LARGE SCALE GENOMIC DNA]</scope>
    <source>
        <strain evidence="3">Ar21-2</strain>
    </source>
</reference>
<gene>
    <name evidence="2" type="ORF">ARMGADRAFT_419580</name>
</gene>
<dbReference type="InParanoid" id="A0A2H3EC91"/>
<dbReference type="Proteomes" id="UP000217790">
    <property type="component" value="Unassembled WGS sequence"/>
</dbReference>
<dbReference type="EMBL" id="KZ293646">
    <property type="protein sequence ID" value="PBL01283.1"/>
    <property type="molecule type" value="Genomic_DNA"/>
</dbReference>
<evidence type="ECO:0000313" key="2">
    <source>
        <dbReference type="EMBL" id="PBL01283.1"/>
    </source>
</evidence>
<sequence length="351" mass="39153">MRPDTHHAVVTLENSIARGHHVYTTVTLSRTVAGYVHTCMLKFRIVNVLHRELRELLLRLMCYFCMVISDKGPESHDSDIPGMTRGGLLDLIALGNLCIFGSALDRCLDTVDDTTDDMKPPYAMAAAAYISTIQRLRKDYCLVFLSEDIQADSLESLASRIHFKEGVDFRALSLDIGDFARSSAAHFGRSLIYYARRAIKARKDLGEHKSTLFNLESFEKNVVDAMGSFLQMDLTKDFFNAYRAQKIKRLHIRPLFLVRRKTDILQPDVYSDWQTITDYDCYDSEDDDGQNGNCDDDGNDDGDGKDNGDVGGDDGAADMTADASMESSNMEVDDGDTATNRVTPSMGVFAS</sequence>
<dbReference type="AlphaFoldDB" id="A0A2H3EC91"/>
<protein>
    <submittedName>
        <fullName evidence="2">Uncharacterized protein</fullName>
    </submittedName>
</protein>
<evidence type="ECO:0000313" key="3">
    <source>
        <dbReference type="Proteomes" id="UP000217790"/>
    </source>
</evidence>
<name>A0A2H3EC91_ARMGA</name>
<evidence type="ECO:0000256" key="1">
    <source>
        <dbReference type="SAM" id="MobiDB-lite"/>
    </source>
</evidence>
<proteinExistence type="predicted"/>
<feature type="region of interest" description="Disordered" evidence="1">
    <location>
        <begin position="284"/>
        <end position="351"/>
    </location>
</feature>
<accession>A0A2H3EC91</accession>
<feature type="compositionally biased region" description="Acidic residues" evidence="1">
    <location>
        <begin position="284"/>
        <end position="301"/>
    </location>
</feature>
<dbReference type="OrthoDB" id="3062740at2759"/>